<dbReference type="Proteomes" id="UP000233551">
    <property type="component" value="Unassembled WGS sequence"/>
</dbReference>
<feature type="signal peptide" evidence="1">
    <location>
        <begin position="1"/>
        <end position="21"/>
    </location>
</feature>
<gene>
    <name evidence="2" type="ORF">CRG98_005194</name>
</gene>
<organism evidence="2 3">
    <name type="scientific">Punica granatum</name>
    <name type="common">Pomegranate</name>
    <dbReference type="NCBI Taxonomy" id="22663"/>
    <lineage>
        <taxon>Eukaryota</taxon>
        <taxon>Viridiplantae</taxon>
        <taxon>Streptophyta</taxon>
        <taxon>Embryophyta</taxon>
        <taxon>Tracheophyta</taxon>
        <taxon>Spermatophyta</taxon>
        <taxon>Magnoliopsida</taxon>
        <taxon>eudicotyledons</taxon>
        <taxon>Gunneridae</taxon>
        <taxon>Pentapetalae</taxon>
        <taxon>rosids</taxon>
        <taxon>malvids</taxon>
        <taxon>Myrtales</taxon>
        <taxon>Lythraceae</taxon>
        <taxon>Punica</taxon>
    </lineage>
</organism>
<keyword evidence="1" id="KW-0732">Signal</keyword>
<feature type="chain" id="PRO_5014194649" evidence="1">
    <location>
        <begin position="22"/>
        <end position="125"/>
    </location>
</feature>
<proteinExistence type="predicted"/>
<evidence type="ECO:0000313" key="3">
    <source>
        <dbReference type="Proteomes" id="UP000233551"/>
    </source>
</evidence>
<reference evidence="2 3" key="1">
    <citation type="submission" date="2017-11" db="EMBL/GenBank/DDBJ databases">
        <title>De-novo sequencing of pomegranate (Punica granatum L.) genome.</title>
        <authorList>
            <person name="Akparov Z."/>
            <person name="Amiraslanov A."/>
            <person name="Hajiyeva S."/>
            <person name="Abbasov M."/>
            <person name="Kaur K."/>
            <person name="Hamwieh A."/>
            <person name="Solovyev V."/>
            <person name="Salamov A."/>
            <person name="Braich B."/>
            <person name="Kosarev P."/>
            <person name="Mahmoud A."/>
            <person name="Hajiyev E."/>
            <person name="Babayeva S."/>
            <person name="Izzatullayeva V."/>
            <person name="Mammadov A."/>
            <person name="Mammadov A."/>
            <person name="Sharifova S."/>
            <person name="Ojaghi J."/>
            <person name="Eynullazada K."/>
            <person name="Bayramov B."/>
            <person name="Abdulazimova A."/>
            <person name="Shahmuradov I."/>
        </authorList>
    </citation>
    <scope>NUCLEOTIDE SEQUENCE [LARGE SCALE GENOMIC DNA]</scope>
    <source>
        <strain evidence="3">cv. AG2017</strain>
        <tissue evidence="2">Leaf</tissue>
    </source>
</reference>
<sequence length="125" mass="13753">MVCRAIASFALSLSTVSVLSSSDSNQIEHRSGLFLTGQYSKNSDVGRLMPIFLDLYLSEQTSTLYGIFQKVQVNFYWVGVGLEVAWSVRNGNGNDGFPMVVRALPPPPFDHCWARVAVASPPRRG</sequence>
<keyword evidence="3" id="KW-1185">Reference proteome</keyword>
<dbReference type="EMBL" id="PGOL01000208">
    <property type="protein sequence ID" value="PKI74430.1"/>
    <property type="molecule type" value="Genomic_DNA"/>
</dbReference>
<comment type="caution">
    <text evidence="2">The sequence shown here is derived from an EMBL/GenBank/DDBJ whole genome shotgun (WGS) entry which is preliminary data.</text>
</comment>
<protein>
    <submittedName>
        <fullName evidence="2">Uncharacterized protein</fullName>
    </submittedName>
</protein>
<dbReference type="AlphaFoldDB" id="A0A2I0L1G0"/>
<evidence type="ECO:0000256" key="1">
    <source>
        <dbReference type="SAM" id="SignalP"/>
    </source>
</evidence>
<name>A0A2I0L1G0_PUNGR</name>
<accession>A0A2I0L1G0</accession>
<evidence type="ECO:0000313" key="2">
    <source>
        <dbReference type="EMBL" id="PKI74430.1"/>
    </source>
</evidence>